<comment type="caution">
    <text evidence="7">The sequence shown here is derived from an EMBL/GenBank/DDBJ whole genome shotgun (WGS) entry which is preliminary data.</text>
</comment>
<keyword evidence="3 5" id="KW-1133">Transmembrane helix</keyword>
<organism evidence="7 8">
    <name type="scientific">Algoriphagus winogradskyi</name>
    <dbReference type="NCBI Taxonomy" id="237017"/>
    <lineage>
        <taxon>Bacteria</taxon>
        <taxon>Pseudomonadati</taxon>
        <taxon>Bacteroidota</taxon>
        <taxon>Cytophagia</taxon>
        <taxon>Cytophagales</taxon>
        <taxon>Cyclobacteriaceae</taxon>
        <taxon>Algoriphagus</taxon>
    </lineage>
</organism>
<keyword evidence="4 5" id="KW-0472">Membrane</keyword>
<evidence type="ECO:0000256" key="5">
    <source>
        <dbReference type="SAM" id="Phobius"/>
    </source>
</evidence>
<dbReference type="EMBL" id="FXUA01000004">
    <property type="protein sequence ID" value="SMP26320.1"/>
    <property type="molecule type" value="Genomic_DNA"/>
</dbReference>
<evidence type="ECO:0000313" key="7">
    <source>
        <dbReference type="EMBL" id="SMP26320.1"/>
    </source>
</evidence>
<dbReference type="Pfam" id="PF07291">
    <property type="entry name" value="MauE"/>
    <property type="match status" value="1"/>
</dbReference>
<dbReference type="Proteomes" id="UP001157915">
    <property type="component" value="Unassembled WGS sequence"/>
</dbReference>
<dbReference type="InterPro" id="IPR009908">
    <property type="entry name" value="Methylamine_util_MauE"/>
</dbReference>
<keyword evidence="2 5" id="KW-0812">Transmembrane</keyword>
<proteinExistence type="predicted"/>
<sequence length="132" mass="15093">MDKIISTVLILLWTYTGLDKLIRFESSRKAFHNQTFPADLAEILAYIVPIVELMIALLLLFSVTRWWGYLSSILLLTVFTTYVGLIWVGAFPRVPCNCAGILESLGWTEHFWMNLVCIGMGVWGLYNLKCEN</sequence>
<keyword evidence="8" id="KW-1185">Reference proteome</keyword>
<evidence type="ECO:0000259" key="6">
    <source>
        <dbReference type="Pfam" id="PF07291"/>
    </source>
</evidence>
<dbReference type="RefSeq" id="WP_283413440.1">
    <property type="nucleotide sequence ID" value="NZ_FXUA01000004.1"/>
</dbReference>
<protein>
    <submittedName>
        <fullName evidence="7">DoxX-like family protein</fullName>
    </submittedName>
</protein>
<feature type="transmembrane region" description="Helical" evidence="5">
    <location>
        <begin position="111"/>
        <end position="128"/>
    </location>
</feature>
<feature type="transmembrane region" description="Helical" evidence="5">
    <location>
        <begin position="43"/>
        <end position="61"/>
    </location>
</feature>
<evidence type="ECO:0000313" key="8">
    <source>
        <dbReference type="Proteomes" id="UP001157915"/>
    </source>
</evidence>
<feature type="transmembrane region" description="Helical" evidence="5">
    <location>
        <begin position="73"/>
        <end position="91"/>
    </location>
</feature>
<feature type="domain" description="Methylamine utilisation protein MauE" evidence="6">
    <location>
        <begin position="4"/>
        <end position="126"/>
    </location>
</feature>
<evidence type="ECO:0000256" key="2">
    <source>
        <dbReference type="ARBA" id="ARBA00022692"/>
    </source>
</evidence>
<name>A0ABY1P6H8_9BACT</name>
<accession>A0ABY1P6H8</accession>
<evidence type="ECO:0000256" key="3">
    <source>
        <dbReference type="ARBA" id="ARBA00022989"/>
    </source>
</evidence>
<evidence type="ECO:0000256" key="1">
    <source>
        <dbReference type="ARBA" id="ARBA00004141"/>
    </source>
</evidence>
<reference evidence="7 8" key="1">
    <citation type="submission" date="2017-05" db="EMBL/GenBank/DDBJ databases">
        <authorList>
            <person name="Varghese N."/>
            <person name="Submissions S."/>
        </authorList>
    </citation>
    <scope>NUCLEOTIDE SEQUENCE [LARGE SCALE GENOMIC DNA]</scope>
    <source>
        <strain evidence="7 8">DSM 15360</strain>
    </source>
</reference>
<evidence type="ECO:0000256" key="4">
    <source>
        <dbReference type="ARBA" id="ARBA00023136"/>
    </source>
</evidence>
<gene>
    <name evidence="7" type="ORF">SAMN06265367_104349</name>
</gene>
<comment type="subcellular location">
    <subcellularLocation>
        <location evidence="1">Membrane</location>
        <topology evidence="1">Multi-pass membrane protein</topology>
    </subcellularLocation>
</comment>